<gene>
    <name evidence="1" type="ORF">E3U43_019868</name>
</gene>
<sequence>MTQPRHVSVPPSQTDSSRAGTRMMNDHPWKPLTLAAYPRPEGSRSNYGAVERILKNYESAARAQQNQSQQDGVSSSPNISIRQEETGHRTGHAGHGPPSLTSHSETHTDFTHLTDAQHTRTAQQPQCHECERVASNSAGERRRVVRLIFLPPEELLEACPSSQPTPPLPVGQPLPHFLSLHLLLSLYHPSRTSILPTPQTHFLLHLLSRLSHRDCHHLISTSLCD</sequence>
<evidence type="ECO:0000313" key="1">
    <source>
        <dbReference type="EMBL" id="TMS10875.1"/>
    </source>
</evidence>
<accession>A0ACD3QUR0</accession>
<dbReference type="Proteomes" id="UP000793456">
    <property type="component" value="Chromosome XIV"/>
</dbReference>
<proteinExistence type="predicted"/>
<dbReference type="EMBL" id="CM011687">
    <property type="protein sequence ID" value="TMS10875.1"/>
    <property type="molecule type" value="Genomic_DNA"/>
</dbReference>
<keyword evidence="2" id="KW-1185">Reference proteome</keyword>
<comment type="caution">
    <text evidence="1">The sequence shown here is derived from an EMBL/GenBank/DDBJ whole genome shotgun (WGS) entry which is preliminary data.</text>
</comment>
<name>A0ACD3QUR0_LARCR</name>
<protein>
    <submittedName>
        <fullName evidence="1">Uncharacterized protein</fullName>
    </submittedName>
</protein>
<reference evidence="1" key="1">
    <citation type="submission" date="2018-11" db="EMBL/GenBank/DDBJ databases">
        <title>The sequence and de novo assembly of Larimichthys crocea genome using PacBio and Hi-C technologies.</title>
        <authorList>
            <person name="Xu P."/>
            <person name="Chen B."/>
            <person name="Zhou Z."/>
            <person name="Ke Q."/>
            <person name="Wu Y."/>
            <person name="Bai H."/>
            <person name="Pu F."/>
        </authorList>
    </citation>
    <scope>NUCLEOTIDE SEQUENCE</scope>
    <source>
        <tissue evidence="1">Muscle</tissue>
    </source>
</reference>
<evidence type="ECO:0000313" key="2">
    <source>
        <dbReference type="Proteomes" id="UP000793456"/>
    </source>
</evidence>
<organism evidence="1 2">
    <name type="scientific">Larimichthys crocea</name>
    <name type="common">Large yellow croaker</name>
    <name type="synonym">Pseudosciaena crocea</name>
    <dbReference type="NCBI Taxonomy" id="215358"/>
    <lineage>
        <taxon>Eukaryota</taxon>
        <taxon>Metazoa</taxon>
        <taxon>Chordata</taxon>
        <taxon>Craniata</taxon>
        <taxon>Vertebrata</taxon>
        <taxon>Euteleostomi</taxon>
        <taxon>Actinopterygii</taxon>
        <taxon>Neopterygii</taxon>
        <taxon>Teleostei</taxon>
        <taxon>Neoteleostei</taxon>
        <taxon>Acanthomorphata</taxon>
        <taxon>Eupercaria</taxon>
        <taxon>Sciaenidae</taxon>
        <taxon>Larimichthys</taxon>
    </lineage>
</organism>